<accession>A0A5A7RDQ5</accession>
<proteinExistence type="predicted"/>
<dbReference type="Proteomes" id="UP000325081">
    <property type="component" value="Unassembled WGS sequence"/>
</dbReference>
<evidence type="ECO:0000256" key="1">
    <source>
        <dbReference type="SAM" id="Phobius"/>
    </source>
</evidence>
<evidence type="ECO:0000313" key="2">
    <source>
        <dbReference type="EMBL" id="GER54514.1"/>
    </source>
</evidence>
<evidence type="ECO:0000313" key="3">
    <source>
        <dbReference type="Proteomes" id="UP000325081"/>
    </source>
</evidence>
<protein>
    <submittedName>
        <fullName evidence="2">D-ribulose-5-phosphate-3-epimerase</fullName>
    </submittedName>
</protein>
<comment type="caution">
    <text evidence="2">The sequence shown here is derived from an EMBL/GenBank/DDBJ whole genome shotgun (WGS) entry which is preliminary data.</text>
</comment>
<keyword evidence="3" id="KW-1185">Reference proteome</keyword>
<organism evidence="2 3">
    <name type="scientific">Striga asiatica</name>
    <name type="common">Asiatic witchweed</name>
    <name type="synonym">Buchnera asiatica</name>
    <dbReference type="NCBI Taxonomy" id="4170"/>
    <lineage>
        <taxon>Eukaryota</taxon>
        <taxon>Viridiplantae</taxon>
        <taxon>Streptophyta</taxon>
        <taxon>Embryophyta</taxon>
        <taxon>Tracheophyta</taxon>
        <taxon>Spermatophyta</taxon>
        <taxon>Magnoliopsida</taxon>
        <taxon>eudicotyledons</taxon>
        <taxon>Gunneridae</taxon>
        <taxon>Pentapetalae</taxon>
        <taxon>asterids</taxon>
        <taxon>lamiids</taxon>
        <taxon>Lamiales</taxon>
        <taxon>Orobanchaceae</taxon>
        <taxon>Buchnereae</taxon>
        <taxon>Striga</taxon>
    </lineage>
</organism>
<feature type="transmembrane region" description="Helical" evidence="1">
    <location>
        <begin position="98"/>
        <end position="117"/>
    </location>
</feature>
<gene>
    <name evidence="2" type="ORF">STAS_32120</name>
</gene>
<dbReference type="EMBL" id="BKCP01011292">
    <property type="protein sequence ID" value="GER54514.1"/>
    <property type="molecule type" value="Genomic_DNA"/>
</dbReference>
<dbReference type="AlphaFoldDB" id="A0A5A7RDQ5"/>
<name>A0A5A7RDQ5_STRAF</name>
<sequence length="193" mass="21620">MLAYISVEVLVFKLSCSNVKLISEVISPLAMHTLDDTYQSYLPYISLIAVNYGYRGWGMLRNQALVIEAGAYALVAGSAVLEPPITPKLLKASNPAKGLWLFQLRFPLEILFGHIYWGSVIYNPSNSKFYNNTHISKERKNNTDLVTDVVLTRFGLVPLVVVSFPAIGNTIVLIFLYVEVVQSFLEILSLQYL</sequence>
<keyword evidence="1" id="KW-0472">Membrane</keyword>
<keyword evidence="1" id="KW-1133">Transmembrane helix</keyword>
<keyword evidence="1" id="KW-0812">Transmembrane</keyword>
<reference evidence="3" key="1">
    <citation type="journal article" date="2019" name="Curr. Biol.">
        <title>Genome Sequence of Striga asiatica Provides Insight into the Evolution of Plant Parasitism.</title>
        <authorList>
            <person name="Yoshida S."/>
            <person name="Kim S."/>
            <person name="Wafula E.K."/>
            <person name="Tanskanen J."/>
            <person name="Kim Y.M."/>
            <person name="Honaas L."/>
            <person name="Yang Z."/>
            <person name="Spallek T."/>
            <person name="Conn C.E."/>
            <person name="Ichihashi Y."/>
            <person name="Cheong K."/>
            <person name="Cui S."/>
            <person name="Der J.P."/>
            <person name="Gundlach H."/>
            <person name="Jiao Y."/>
            <person name="Hori C."/>
            <person name="Ishida J.K."/>
            <person name="Kasahara H."/>
            <person name="Kiba T."/>
            <person name="Kim M.S."/>
            <person name="Koo N."/>
            <person name="Laohavisit A."/>
            <person name="Lee Y.H."/>
            <person name="Lumba S."/>
            <person name="McCourt P."/>
            <person name="Mortimer J.C."/>
            <person name="Mutuku J.M."/>
            <person name="Nomura T."/>
            <person name="Sasaki-Sekimoto Y."/>
            <person name="Seto Y."/>
            <person name="Wang Y."/>
            <person name="Wakatake T."/>
            <person name="Sakakibara H."/>
            <person name="Demura T."/>
            <person name="Yamaguchi S."/>
            <person name="Yoneyama K."/>
            <person name="Manabe R.I."/>
            <person name="Nelson D.C."/>
            <person name="Schulman A.H."/>
            <person name="Timko M.P."/>
            <person name="dePamphilis C.W."/>
            <person name="Choi D."/>
            <person name="Shirasu K."/>
        </authorList>
    </citation>
    <scope>NUCLEOTIDE SEQUENCE [LARGE SCALE GENOMIC DNA]</scope>
    <source>
        <strain evidence="3">cv. UVA1</strain>
    </source>
</reference>
<feature type="transmembrane region" description="Helical" evidence="1">
    <location>
        <begin position="156"/>
        <end position="178"/>
    </location>
</feature>